<dbReference type="SUPFAM" id="SSF53271">
    <property type="entry name" value="PRTase-like"/>
    <property type="match status" value="1"/>
</dbReference>
<comment type="pathway">
    <text evidence="1 12">Metabolic intermediate biosynthesis; 5-phospho-alpha-D-ribose 1-diphosphate biosynthesis; 5-phospho-alpha-D-ribose 1-diphosphate from D-ribose 5-phosphate (route I): step 1/1.</text>
</comment>
<dbReference type="InterPro" id="IPR005946">
    <property type="entry name" value="Rib-P_diPkinase"/>
</dbReference>
<evidence type="ECO:0000256" key="11">
    <source>
        <dbReference type="ARBA" id="ARBA00061444"/>
    </source>
</evidence>
<dbReference type="Proteomes" id="UP000193136">
    <property type="component" value="Unassembled WGS sequence"/>
</dbReference>
<evidence type="ECO:0000256" key="2">
    <source>
        <dbReference type="ARBA" id="ARBA00022679"/>
    </source>
</evidence>
<feature type="binding site" evidence="12">
    <location>
        <position position="135"/>
    </location>
    <ligand>
        <name>Mg(2+)</name>
        <dbReference type="ChEBI" id="CHEBI:18420"/>
    </ligand>
</feature>
<feature type="binding site" evidence="12">
    <location>
        <position position="175"/>
    </location>
    <ligand>
        <name>Mg(2+)</name>
        <dbReference type="ChEBI" id="CHEBI:18420"/>
    </ligand>
</feature>
<dbReference type="GO" id="GO:0006164">
    <property type="term" value="P:purine nucleotide biosynthetic process"/>
    <property type="evidence" value="ECO:0007669"/>
    <property type="project" value="TreeGrafter"/>
</dbReference>
<comment type="function">
    <text evidence="10 12">Involved in the biosynthesis of the central metabolite phospho-alpha-D-ribosyl-1-pyrophosphate (PRPP) via the transfer of pyrophosphoryl group from ATP to 1-hydroxyl of ribose-5-phosphate (Rib-5-P).</text>
</comment>
<comment type="caution">
    <text evidence="14">The sequence shown here is derived from an EMBL/GenBank/DDBJ whole genome shotgun (WGS) entry which is preliminary data.</text>
</comment>
<keyword evidence="3 12" id="KW-0479">Metal-binding</keyword>
<keyword evidence="15" id="KW-1185">Reference proteome</keyword>
<protein>
    <recommendedName>
        <fullName evidence="12">Ribose-phosphate pyrophosphokinase</fullName>
        <shortName evidence="12">RPPK</shortName>
        <ecNumber evidence="12">2.7.6.1</ecNumber>
    </recommendedName>
    <alternativeName>
        <fullName evidence="12">5-phospho-D-ribosyl alpha-1-diphosphate synthase</fullName>
    </alternativeName>
    <alternativeName>
        <fullName evidence="12">Phosphoribosyl diphosphate synthase</fullName>
    </alternativeName>
    <alternativeName>
        <fullName evidence="12">Phosphoribosyl pyrophosphate synthase</fullName>
        <shortName evidence="12">P-Rib-PP synthase</shortName>
        <shortName evidence="12">PRPP synthase</shortName>
        <shortName evidence="12">PRPPase</shortName>
    </alternativeName>
</protein>
<dbReference type="GO" id="GO:0005524">
    <property type="term" value="F:ATP binding"/>
    <property type="evidence" value="ECO:0007669"/>
    <property type="project" value="UniProtKB-KW"/>
</dbReference>
<dbReference type="PANTHER" id="PTHR10210:SF41">
    <property type="entry name" value="RIBOSE-PHOSPHATE PYROPHOSPHOKINASE 1, CHLOROPLASTIC"/>
    <property type="match status" value="1"/>
</dbReference>
<dbReference type="EC" id="2.7.6.1" evidence="12"/>
<dbReference type="PROSITE" id="PS00114">
    <property type="entry name" value="PRPP_SYNTHASE"/>
    <property type="match status" value="1"/>
</dbReference>
<comment type="catalytic activity">
    <reaction evidence="9 12">
        <text>D-ribose 5-phosphate + ATP = 5-phospho-alpha-D-ribose 1-diphosphate + AMP + H(+)</text>
        <dbReference type="Rhea" id="RHEA:15609"/>
        <dbReference type="ChEBI" id="CHEBI:15378"/>
        <dbReference type="ChEBI" id="CHEBI:30616"/>
        <dbReference type="ChEBI" id="CHEBI:58017"/>
        <dbReference type="ChEBI" id="CHEBI:78346"/>
        <dbReference type="ChEBI" id="CHEBI:456215"/>
        <dbReference type="EC" id="2.7.6.1"/>
    </reaction>
</comment>
<keyword evidence="8 12" id="KW-0460">Magnesium</keyword>
<keyword evidence="2 12" id="KW-0808">Transferase</keyword>
<dbReference type="InterPro" id="IPR000842">
    <property type="entry name" value="PRib_PP_synth_CS"/>
</dbReference>
<evidence type="ECO:0000256" key="4">
    <source>
        <dbReference type="ARBA" id="ARBA00022727"/>
    </source>
</evidence>
<keyword evidence="6 12" id="KW-0418">Kinase</keyword>
<dbReference type="InterPro" id="IPR029099">
    <property type="entry name" value="Pribosyltran_N"/>
</dbReference>
<feature type="binding site" evidence="12">
    <location>
        <begin position="42"/>
        <end position="44"/>
    </location>
    <ligand>
        <name>ATP</name>
        <dbReference type="ChEBI" id="CHEBI:30616"/>
    </ligand>
</feature>
<reference evidence="14 15" key="1">
    <citation type="submission" date="2017-03" db="EMBL/GenBank/DDBJ databases">
        <title>Genome sequence of Geothermobacter sp. EPR-M, Deep-Sea Iron Reducer.</title>
        <authorList>
            <person name="Tully B."/>
            <person name="Savalia P."/>
            <person name="Abuyen K."/>
            <person name="Baughan C."/>
            <person name="Romero E."/>
            <person name="Ronkowski C."/>
            <person name="Torres B."/>
            <person name="Tremblay J."/>
            <person name="Trujillo A."/>
            <person name="Tyler M."/>
            <person name="Perez-Rodriguez I."/>
            <person name="Amend J."/>
        </authorList>
    </citation>
    <scope>NUCLEOTIDE SEQUENCE [LARGE SCALE GENOMIC DNA]</scope>
    <source>
        <strain evidence="14 15">EPR-M</strain>
    </source>
</reference>
<keyword evidence="7 12" id="KW-0067">ATP-binding</keyword>
<feature type="binding site" evidence="12">
    <location>
        <position position="224"/>
    </location>
    <ligand>
        <name>D-ribose 5-phosphate</name>
        <dbReference type="ChEBI" id="CHEBI:78346"/>
    </ligand>
</feature>
<dbReference type="OrthoDB" id="9777067at2"/>
<dbReference type="EMBL" id="NAAD01000002">
    <property type="protein sequence ID" value="ORJ63029.1"/>
    <property type="molecule type" value="Genomic_DNA"/>
</dbReference>
<dbReference type="InterPro" id="IPR000836">
    <property type="entry name" value="PRTase_dom"/>
</dbReference>
<dbReference type="GO" id="GO:0005737">
    <property type="term" value="C:cytoplasm"/>
    <property type="evidence" value="ECO:0007669"/>
    <property type="project" value="UniProtKB-SubCell"/>
</dbReference>
<dbReference type="Pfam" id="PF13793">
    <property type="entry name" value="Pribosyltran_N"/>
    <property type="match status" value="1"/>
</dbReference>
<keyword evidence="12" id="KW-0963">Cytoplasm</keyword>
<dbReference type="CDD" id="cd06223">
    <property type="entry name" value="PRTases_typeI"/>
    <property type="match status" value="1"/>
</dbReference>
<dbReference type="GO" id="GO:0002189">
    <property type="term" value="C:ribose phosphate diphosphokinase complex"/>
    <property type="evidence" value="ECO:0007669"/>
    <property type="project" value="TreeGrafter"/>
</dbReference>
<evidence type="ECO:0000256" key="3">
    <source>
        <dbReference type="ARBA" id="ARBA00022723"/>
    </source>
</evidence>
<dbReference type="GO" id="GO:0004749">
    <property type="term" value="F:ribose phosphate diphosphokinase activity"/>
    <property type="evidence" value="ECO:0007669"/>
    <property type="project" value="UniProtKB-UniRule"/>
</dbReference>
<feature type="binding site" evidence="12">
    <location>
        <position position="200"/>
    </location>
    <ligand>
        <name>D-ribose 5-phosphate</name>
        <dbReference type="ChEBI" id="CHEBI:78346"/>
    </ligand>
</feature>
<dbReference type="NCBIfam" id="NF002320">
    <property type="entry name" value="PRK01259.1"/>
    <property type="match status" value="1"/>
</dbReference>
<dbReference type="Pfam" id="PF14572">
    <property type="entry name" value="Pribosyl_synth"/>
    <property type="match status" value="1"/>
</dbReference>
<evidence type="ECO:0000256" key="10">
    <source>
        <dbReference type="ARBA" id="ARBA00054914"/>
    </source>
</evidence>
<dbReference type="GO" id="GO:0016301">
    <property type="term" value="F:kinase activity"/>
    <property type="evidence" value="ECO:0007669"/>
    <property type="project" value="UniProtKB-KW"/>
</dbReference>
<dbReference type="NCBIfam" id="TIGR01251">
    <property type="entry name" value="ribP_PPkin"/>
    <property type="match status" value="1"/>
</dbReference>
<dbReference type="SMART" id="SM01400">
    <property type="entry name" value="Pribosyltran_N"/>
    <property type="match status" value="1"/>
</dbReference>
<dbReference type="GO" id="GO:0006015">
    <property type="term" value="P:5-phosphoribose 1-diphosphate biosynthetic process"/>
    <property type="evidence" value="ECO:0007669"/>
    <property type="project" value="UniProtKB-UniRule"/>
</dbReference>
<dbReference type="GO" id="GO:0009156">
    <property type="term" value="P:ribonucleoside monophosphate biosynthetic process"/>
    <property type="evidence" value="ECO:0007669"/>
    <property type="project" value="InterPro"/>
</dbReference>
<evidence type="ECO:0000256" key="7">
    <source>
        <dbReference type="ARBA" id="ARBA00022840"/>
    </source>
</evidence>
<evidence type="ECO:0000313" key="14">
    <source>
        <dbReference type="EMBL" id="ORJ63029.1"/>
    </source>
</evidence>
<evidence type="ECO:0000256" key="1">
    <source>
        <dbReference type="ARBA" id="ARBA00004996"/>
    </source>
</evidence>
<gene>
    <name evidence="12" type="primary">prs</name>
    <name evidence="14" type="ORF">B5V00_02980</name>
</gene>
<evidence type="ECO:0000313" key="15">
    <source>
        <dbReference type="Proteomes" id="UP000193136"/>
    </source>
</evidence>
<dbReference type="RefSeq" id="WP_085009269.1">
    <property type="nucleotide sequence ID" value="NZ_NAAD01000002.1"/>
</dbReference>
<organism evidence="14 15">
    <name type="scientific">Geothermobacter hydrogeniphilus</name>
    <dbReference type="NCBI Taxonomy" id="1969733"/>
    <lineage>
        <taxon>Bacteria</taxon>
        <taxon>Pseudomonadati</taxon>
        <taxon>Thermodesulfobacteriota</taxon>
        <taxon>Desulfuromonadia</taxon>
        <taxon>Desulfuromonadales</taxon>
        <taxon>Geothermobacteraceae</taxon>
        <taxon>Geothermobacter</taxon>
    </lineage>
</organism>
<dbReference type="UniPathway" id="UPA00087">
    <property type="reaction ID" value="UER00172"/>
</dbReference>
<dbReference type="PANTHER" id="PTHR10210">
    <property type="entry name" value="RIBOSE-PHOSPHATE DIPHOSPHOKINASE FAMILY MEMBER"/>
    <property type="match status" value="1"/>
</dbReference>
<evidence type="ECO:0000256" key="5">
    <source>
        <dbReference type="ARBA" id="ARBA00022741"/>
    </source>
</evidence>
<feature type="binding site" evidence="12">
    <location>
        <begin position="228"/>
        <end position="232"/>
    </location>
    <ligand>
        <name>D-ribose 5-phosphate</name>
        <dbReference type="ChEBI" id="CHEBI:78346"/>
    </ligand>
</feature>
<comment type="subcellular location">
    <subcellularLocation>
        <location evidence="12">Cytoplasm</location>
    </subcellularLocation>
</comment>
<keyword evidence="5 12" id="KW-0547">Nucleotide-binding</keyword>
<dbReference type="Gene3D" id="3.40.50.2020">
    <property type="match status" value="2"/>
</dbReference>
<evidence type="ECO:0000256" key="6">
    <source>
        <dbReference type="ARBA" id="ARBA00022777"/>
    </source>
</evidence>
<dbReference type="HAMAP" id="MF_00583_B">
    <property type="entry name" value="RibP_PPkinase_B"/>
    <property type="match status" value="1"/>
</dbReference>
<sequence>MSSKVVDKLKIFAGNSNPELAREICHNLSVPLGKAKVKTFSDGEIMVEIGENVRGCDVYLIQSTCKPSNNTLMELLVMTDALKRASAASITAVIPYFGYARQDRKVAPRTPITSKLVADLIAVAGIDRVVTMDLHAGQIQGFFNVPVDHLYAAPVILADVMERFRDQHLVVVSPDAGGTERARAFAKRLDAGLAIIDKRRSGPNVSEVMHIIGDVEGQTCLIVDDMIDTAGTLCQAAQALIKQGADKVYASATHPVLSGPALERINDSALEEVVVTNTIGIEDKLEKCSKLRVLSVAGLLAEAIRRIHGAESVSSLFV</sequence>
<feature type="domain" description="Ribose-phosphate pyrophosphokinase N-terminal" evidence="13">
    <location>
        <begin position="9"/>
        <end position="125"/>
    </location>
</feature>
<keyword evidence="4 12" id="KW-0545">Nucleotide biosynthesis</keyword>
<dbReference type="AlphaFoldDB" id="A0A1X0YD45"/>
<proteinExistence type="inferred from homology"/>
<comment type="cofactor">
    <cofactor evidence="12">
        <name>Mg(2+)</name>
        <dbReference type="ChEBI" id="CHEBI:18420"/>
    </cofactor>
    <text evidence="12">Binds 2 Mg(2+) ions per subunit.</text>
</comment>
<dbReference type="FunFam" id="3.40.50.2020:FF:000001">
    <property type="entry name" value="Ribose-phosphate pyrophosphokinase"/>
    <property type="match status" value="1"/>
</dbReference>
<dbReference type="InterPro" id="IPR037515">
    <property type="entry name" value="Rib-P_diPkinase_bac"/>
</dbReference>
<accession>A0A1X0YD45</accession>
<evidence type="ECO:0000256" key="12">
    <source>
        <dbReference type="HAMAP-Rule" id="MF_00583"/>
    </source>
</evidence>
<evidence type="ECO:0000256" key="9">
    <source>
        <dbReference type="ARBA" id="ARBA00049535"/>
    </source>
</evidence>
<comment type="subunit">
    <text evidence="12">Homohexamer.</text>
</comment>
<name>A0A1X0YD45_9BACT</name>
<dbReference type="InterPro" id="IPR029057">
    <property type="entry name" value="PRTase-like"/>
</dbReference>
<evidence type="ECO:0000259" key="13">
    <source>
        <dbReference type="Pfam" id="PF13793"/>
    </source>
</evidence>
<dbReference type="GO" id="GO:0000287">
    <property type="term" value="F:magnesium ion binding"/>
    <property type="evidence" value="ECO:0007669"/>
    <property type="project" value="UniProtKB-UniRule"/>
</dbReference>
<comment type="similarity">
    <text evidence="11 12">Belongs to the ribose-phosphate pyrophosphokinase family. Class I subfamily.</text>
</comment>
<feature type="binding site" evidence="12">
    <location>
        <begin position="101"/>
        <end position="102"/>
    </location>
    <ligand>
        <name>ATP</name>
        <dbReference type="ChEBI" id="CHEBI:30616"/>
    </ligand>
</feature>
<dbReference type="STRING" id="1969733.B5V00_02980"/>
<evidence type="ECO:0000256" key="8">
    <source>
        <dbReference type="ARBA" id="ARBA00022842"/>
    </source>
</evidence>
<feature type="active site" evidence="12">
    <location>
        <position position="198"/>
    </location>
</feature>